<dbReference type="Proteomes" id="UP000595237">
    <property type="component" value="Chromosome"/>
</dbReference>
<dbReference type="RefSeq" id="WP_201895500.1">
    <property type="nucleotide sequence ID" value="NZ_CP068148.1"/>
</dbReference>
<keyword evidence="1" id="KW-0732">Signal</keyword>
<sequence>MSNLKLTLLALLSVLLLSGCVSQHYVGVQISSTEPMSVTRIWVNGEAVVVCREGDEKNAPAVGAKTIRFRKG</sequence>
<evidence type="ECO:0000313" key="2">
    <source>
        <dbReference type="EMBL" id="QQU53710.1"/>
    </source>
</evidence>
<evidence type="ECO:0000313" key="3">
    <source>
        <dbReference type="Proteomes" id="UP000595237"/>
    </source>
</evidence>
<feature type="chain" id="PRO_5046444601" description="Lipoprotein" evidence="1">
    <location>
        <begin position="24"/>
        <end position="72"/>
    </location>
</feature>
<keyword evidence="3" id="KW-1185">Reference proteome</keyword>
<feature type="signal peptide" evidence="1">
    <location>
        <begin position="1"/>
        <end position="23"/>
    </location>
</feature>
<dbReference type="EMBL" id="CP068148">
    <property type="protein sequence ID" value="QQU53710.1"/>
    <property type="molecule type" value="Genomic_DNA"/>
</dbReference>
<gene>
    <name evidence="2" type="ORF">I6I38_15355</name>
</gene>
<protein>
    <recommendedName>
        <fullName evidence="4">Lipoprotein</fullName>
    </recommendedName>
</protein>
<name>A0ABX7CZF1_SERLI</name>
<proteinExistence type="predicted"/>
<accession>A0ABX7CZF1</accession>
<dbReference type="PROSITE" id="PS51257">
    <property type="entry name" value="PROKAR_LIPOPROTEIN"/>
    <property type="match status" value="1"/>
</dbReference>
<evidence type="ECO:0008006" key="4">
    <source>
        <dbReference type="Google" id="ProtNLM"/>
    </source>
</evidence>
<evidence type="ECO:0000256" key="1">
    <source>
        <dbReference type="SAM" id="SignalP"/>
    </source>
</evidence>
<reference evidence="2 3" key="1">
    <citation type="submission" date="2021-01" db="EMBL/GenBank/DDBJ databases">
        <title>FDA dAtabase for Regulatory Grade micrObial Sequences (FDA-ARGOS): Supporting development and validation of Infectious Disease Dx tests.</title>
        <authorList>
            <person name="Blissenbach B."/>
            <person name="Krut O."/>
            <person name="Tallon L."/>
            <person name="Sadzewicz L."/>
            <person name="Zhao X."/>
            <person name="Boylan J."/>
            <person name="Ott S."/>
            <person name="Bowen H."/>
            <person name="Vavikolanu K."/>
            <person name="Mehta A."/>
            <person name="Aluvathingal J."/>
            <person name="Nadendla S."/>
            <person name="Yan Y."/>
            <person name="Sichtig H."/>
        </authorList>
    </citation>
    <scope>NUCLEOTIDE SEQUENCE [LARGE SCALE GENOMIC DNA]</scope>
    <source>
        <strain evidence="2 3">FDAARGOS_1081</strain>
    </source>
</reference>
<organism evidence="2 3">
    <name type="scientific">Serratia liquefaciens</name>
    <dbReference type="NCBI Taxonomy" id="614"/>
    <lineage>
        <taxon>Bacteria</taxon>
        <taxon>Pseudomonadati</taxon>
        <taxon>Pseudomonadota</taxon>
        <taxon>Gammaproteobacteria</taxon>
        <taxon>Enterobacterales</taxon>
        <taxon>Yersiniaceae</taxon>
        <taxon>Serratia</taxon>
    </lineage>
</organism>